<reference evidence="2 3" key="1">
    <citation type="submission" date="2021-06" db="EMBL/GenBank/DDBJ databases">
        <title>Caerostris extrusa draft genome.</title>
        <authorList>
            <person name="Kono N."/>
            <person name="Arakawa K."/>
        </authorList>
    </citation>
    <scope>NUCLEOTIDE SEQUENCE [LARGE SCALE GENOMIC DNA]</scope>
</reference>
<dbReference type="Proteomes" id="UP001054945">
    <property type="component" value="Unassembled WGS sequence"/>
</dbReference>
<protein>
    <submittedName>
        <fullName evidence="2">Uncharacterized protein</fullName>
    </submittedName>
</protein>
<dbReference type="InterPro" id="IPR051697">
    <property type="entry name" value="Patched_domain-protein"/>
</dbReference>
<dbReference type="GO" id="GO:0016020">
    <property type="term" value="C:membrane"/>
    <property type="evidence" value="ECO:0007669"/>
    <property type="project" value="TreeGrafter"/>
</dbReference>
<dbReference type="PANTHER" id="PTHR10796:SF92">
    <property type="entry name" value="PATCHED-RELATED, ISOFORM A"/>
    <property type="match status" value="1"/>
</dbReference>
<dbReference type="AlphaFoldDB" id="A0AAV4XT53"/>
<evidence type="ECO:0000313" key="3">
    <source>
        <dbReference type="Proteomes" id="UP001054945"/>
    </source>
</evidence>
<evidence type="ECO:0000256" key="1">
    <source>
        <dbReference type="SAM" id="Phobius"/>
    </source>
</evidence>
<accession>A0AAV4XT53</accession>
<sequence length="330" mass="38269">MKEKDFTQCPVFSLQTLRSLTNPTSTMKCDCVDRLVSYMFRNLGWMVGRKPGYFIIVPILISALLATGMQRVKYEADPEYLFSPTDGPAKHERWVIETLFPMNLTKNFDVGRMTRISPFARIMIEAKHGKSIFDKDVFEDLKRIDKMVTNITIWHQHRLWKYKNMCAKKNRKCFENTILDFSDRLDDMAKGKYSIDYPLMINEVTFKVFFSAAFLGGVKTDEFNMIESARAVNLLYFLETGPLKTERANVWEAAFLQLMEESEFEHINIAYYTSLTLSAELEKNTISVLPLFSVTVVIMLAFSVSTCMMLDWVKASHGLGFSDVYHQQWQ</sequence>
<organism evidence="2 3">
    <name type="scientific">Caerostris extrusa</name>
    <name type="common">Bark spider</name>
    <name type="synonym">Caerostris bankana</name>
    <dbReference type="NCBI Taxonomy" id="172846"/>
    <lineage>
        <taxon>Eukaryota</taxon>
        <taxon>Metazoa</taxon>
        <taxon>Ecdysozoa</taxon>
        <taxon>Arthropoda</taxon>
        <taxon>Chelicerata</taxon>
        <taxon>Arachnida</taxon>
        <taxon>Araneae</taxon>
        <taxon>Araneomorphae</taxon>
        <taxon>Entelegynae</taxon>
        <taxon>Araneoidea</taxon>
        <taxon>Araneidae</taxon>
        <taxon>Caerostris</taxon>
    </lineage>
</organism>
<comment type="caution">
    <text evidence="2">The sequence shown here is derived from an EMBL/GenBank/DDBJ whole genome shotgun (WGS) entry which is preliminary data.</text>
</comment>
<feature type="transmembrane region" description="Helical" evidence="1">
    <location>
        <begin position="288"/>
        <end position="313"/>
    </location>
</feature>
<name>A0AAV4XT53_CAEEX</name>
<proteinExistence type="predicted"/>
<keyword evidence="1" id="KW-0472">Membrane</keyword>
<keyword evidence="3" id="KW-1185">Reference proteome</keyword>
<keyword evidence="1" id="KW-0812">Transmembrane</keyword>
<evidence type="ECO:0000313" key="2">
    <source>
        <dbReference type="EMBL" id="GIY97171.1"/>
    </source>
</evidence>
<keyword evidence="1" id="KW-1133">Transmembrane helix</keyword>
<feature type="transmembrane region" description="Helical" evidence="1">
    <location>
        <begin position="51"/>
        <end position="69"/>
    </location>
</feature>
<gene>
    <name evidence="2" type="ORF">CEXT_652901</name>
</gene>
<dbReference type="EMBL" id="BPLR01000748">
    <property type="protein sequence ID" value="GIY97171.1"/>
    <property type="molecule type" value="Genomic_DNA"/>
</dbReference>
<dbReference type="PANTHER" id="PTHR10796">
    <property type="entry name" value="PATCHED-RELATED"/>
    <property type="match status" value="1"/>
</dbReference>